<name>A0ABV8GY44_9BACI</name>
<feature type="region of interest" description="Disordered" evidence="1">
    <location>
        <begin position="1"/>
        <end position="56"/>
    </location>
</feature>
<proteinExistence type="predicted"/>
<dbReference type="EMBL" id="JBHSAO010000010">
    <property type="protein sequence ID" value="MFC4024815.1"/>
    <property type="molecule type" value="Genomic_DNA"/>
</dbReference>
<accession>A0ABV8GY44</accession>
<sequence>MGRDDHKNNKNNYLAQTPKNLKSDGIDVEFSNEFADSDDKEAQARSRAADKRAHKK</sequence>
<feature type="compositionally biased region" description="Polar residues" evidence="1">
    <location>
        <begin position="10"/>
        <end position="20"/>
    </location>
</feature>
<gene>
    <name evidence="2" type="ORF">ACFOUV_13510</name>
</gene>
<reference evidence="3" key="1">
    <citation type="journal article" date="2019" name="Int. J. Syst. Evol. Microbiol.">
        <title>The Global Catalogue of Microorganisms (GCM) 10K type strain sequencing project: providing services to taxonomists for standard genome sequencing and annotation.</title>
        <authorList>
            <consortium name="The Broad Institute Genomics Platform"/>
            <consortium name="The Broad Institute Genome Sequencing Center for Infectious Disease"/>
            <person name="Wu L."/>
            <person name="Ma J."/>
        </authorList>
    </citation>
    <scope>NUCLEOTIDE SEQUENCE [LARGE SCALE GENOMIC DNA]</scope>
    <source>
        <strain evidence="3">IBRC-M 10703</strain>
    </source>
</reference>
<keyword evidence="3" id="KW-1185">Reference proteome</keyword>
<dbReference type="InterPro" id="IPR025435">
    <property type="entry name" value="YfhD-like"/>
</dbReference>
<organism evidence="2 3">
    <name type="scientific">Oceanobacillus longus</name>
    <dbReference type="NCBI Taxonomy" id="930120"/>
    <lineage>
        <taxon>Bacteria</taxon>
        <taxon>Bacillati</taxon>
        <taxon>Bacillota</taxon>
        <taxon>Bacilli</taxon>
        <taxon>Bacillales</taxon>
        <taxon>Bacillaceae</taxon>
        <taxon>Oceanobacillus</taxon>
    </lineage>
</organism>
<protein>
    <submittedName>
        <fullName evidence="2">YfhD family protein</fullName>
    </submittedName>
</protein>
<comment type="caution">
    <text evidence="2">The sequence shown here is derived from an EMBL/GenBank/DDBJ whole genome shotgun (WGS) entry which is preliminary data.</text>
</comment>
<feature type="compositionally biased region" description="Basic and acidic residues" evidence="1">
    <location>
        <begin position="40"/>
        <end position="56"/>
    </location>
</feature>
<evidence type="ECO:0000313" key="3">
    <source>
        <dbReference type="Proteomes" id="UP001595772"/>
    </source>
</evidence>
<dbReference type="Proteomes" id="UP001595772">
    <property type="component" value="Unassembled WGS sequence"/>
</dbReference>
<dbReference type="Pfam" id="PF14151">
    <property type="entry name" value="YfhD"/>
    <property type="match status" value="1"/>
</dbReference>
<dbReference type="RefSeq" id="WP_379497315.1">
    <property type="nucleotide sequence ID" value="NZ_JBHSAO010000010.1"/>
</dbReference>
<evidence type="ECO:0000313" key="2">
    <source>
        <dbReference type="EMBL" id="MFC4024815.1"/>
    </source>
</evidence>
<evidence type="ECO:0000256" key="1">
    <source>
        <dbReference type="SAM" id="MobiDB-lite"/>
    </source>
</evidence>